<name>A0AB74UQT1_9GAMM</name>
<dbReference type="GO" id="GO:0000271">
    <property type="term" value="P:polysaccharide biosynthetic process"/>
    <property type="evidence" value="ECO:0007669"/>
    <property type="project" value="InterPro"/>
</dbReference>
<dbReference type="GO" id="GO:0005886">
    <property type="term" value="C:plasma membrane"/>
    <property type="evidence" value="ECO:0007669"/>
    <property type="project" value="TreeGrafter"/>
</dbReference>
<dbReference type="Pfam" id="PF04138">
    <property type="entry name" value="GtrA_DPMS_TM"/>
    <property type="match status" value="1"/>
</dbReference>
<proteinExistence type="inferred from homology"/>
<dbReference type="InterPro" id="IPR007267">
    <property type="entry name" value="GtrA_DPMS_TM"/>
</dbReference>
<feature type="transmembrane region" description="Helical" evidence="6">
    <location>
        <begin position="50"/>
        <end position="68"/>
    </location>
</feature>
<dbReference type="EMBL" id="CP170721">
    <property type="protein sequence ID" value="XIA17128.1"/>
    <property type="molecule type" value="Genomic_DNA"/>
</dbReference>
<evidence type="ECO:0000313" key="8">
    <source>
        <dbReference type="EMBL" id="XIA17128.1"/>
    </source>
</evidence>
<evidence type="ECO:0000256" key="3">
    <source>
        <dbReference type="ARBA" id="ARBA00022692"/>
    </source>
</evidence>
<evidence type="ECO:0000256" key="2">
    <source>
        <dbReference type="ARBA" id="ARBA00009399"/>
    </source>
</evidence>
<evidence type="ECO:0000259" key="7">
    <source>
        <dbReference type="Pfam" id="PF04138"/>
    </source>
</evidence>
<comment type="similarity">
    <text evidence="2">Belongs to the GtrA family.</text>
</comment>
<gene>
    <name evidence="8" type="ORF">ACFYG5_11170</name>
</gene>
<comment type="subcellular location">
    <subcellularLocation>
        <location evidence="1">Membrane</location>
        <topology evidence="1">Multi-pass membrane protein</topology>
    </subcellularLocation>
</comment>
<organism evidence="8">
    <name type="scientific">Rhodanobacter sp. FW102-FHT14D07</name>
    <dbReference type="NCBI Taxonomy" id="3351462"/>
    <lineage>
        <taxon>Bacteria</taxon>
        <taxon>Pseudomonadati</taxon>
        <taxon>Pseudomonadota</taxon>
        <taxon>Gammaproteobacteria</taxon>
        <taxon>Lysobacterales</taxon>
        <taxon>Rhodanobacteraceae</taxon>
        <taxon>Rhodanobacter</taxon>
    </lineage>
</organism>
<evidence type="ECO:0000256" key="1">
    <source>
        <dbReference type="ARBA" id="ARBA00004141"/>
    </source>
</evidence>
<feature type="domain" description="GtrA/DPMS transmembrane" evidence="7">
    <location>
        <begin position="17"/>
        <end position="128"/>
    </location>
</feature>
<evidence type="ECO:0000256" key="4">
    <source>
        <dbReference type="ARBA" id="ARBA00022989"/>
    </source>
</evidence>
<reference evidence="8" key="1">
    <citation type="submission" date="2024-10" db="EMBL/GenBank/DDBJ databases">
        <authorList>
            <person name="Lesea H.P."/>
            <person name="Kuehl J.V."/>
            <person name="Chandonia J.-M."/>
        </authorList>
    </citation>
    <scope>NUCLEOTIDE SEQUENCE</scope>
    <source>
        <strain evidence="8">FW102-FHT14D07</strain>
    </source>
</reference>
<feature type="transmembrane region" description="Helical" evidence="6">
    <location>
        <begin position="15"/>
        <end position="38"/>
    </location>
</feature>
<dbReference type="RefSeq" id="WP_395117132.1">
    <property type="nucleotide sequence ID" value="NZ_CP170721.1"/>
</dbReference>
<feature type="transmembrane region" description="Helical" evidence="6">
    <location>
        <begin position="107"/>
        <end position="127"/>
    </location>
</feature>
<dbReference type="PANTHER" id="PTHR38459:SF1">
    <property type="entry name" value="PROPHAGE BACTOPRENOL-LINKED GLUCOSE TRANSLOCASE HOMOLOG"/>
    <property type="match status" value="1"/>
</dbReference>
<protein>
    <submittedName>
        <fullName evidence="8">GtrA family protein</fullName>
    </submittedName>
</protein>
<dbReference type="AlphaFoldDB" id="A0AB74UQT1"/>
<keyword evidence="4 6" id="KW-1133">Transmembrane helix</keyword>
<accession>A0AB74UQT1</accession>
<dbReference type="InterPro" id="IPR051401">
    <property type="entry name" value="GtrA_CellWall_Glycosyl"/>
</dbReference>
<feature type="transmembrane region" description="Helical" evidence="6">
    <location>
        <begin position="80"/>
        <end position="101"/>
    </location>
</feature>
<dbReference type="PANTHER" id="PTHR38459">
    <property type="entry name" value="PROPHAGE BACTOPRENOL-LINKED GLUCOSE TRANSLOCASE HOMOLOG"/>
    <property type="match status" value="1"/>
</dbReference>
<keyword evidence="5 6" id="KW-0472">Membrane</keyword>
<keyword evidence="3 6" id="KW-0812">Transmembrane</keyword>
<evidence type="ECO:0000256" key="6">
    <source>
        <dbReference type="SAM" id="Phobius"/>
    </source>
</evidence>
<sequence length="133" mass="14743">MQSEVWRRLPWLGRLLRFGVTGLIATGIHVLVAVTLIARLHTLPYIANPIAFVTATAFSYAMNTMWSFASRMDRRTLRRYVCVAVFGCLATTAIAAAAEIAGLDYRLGIALVIALVTPTTFVLHNAWTYRSAR</sequence>
<evidence type="ECO:0000256" key="5">
    <source>
        <dbReference type="ARBA" id="ARBA00023136"/>
    </source>
</evidence>